<evidence type="ECO:0000259" key="2">
    <source>
        <dbReference type="PROSITE" id="PS50268"/>
    </source>
</evidence>
<dbReference type="GO" id="GO:0007156">
    <property type="term" value="P:homophilic cell adhesion via plasma membrane adhesion molecules"/>
    <property type="evidence" value="ECO:0007669"/>
    <property type="project" value="InterPro"/>
</dbReference>
<dbReference type="Gene3D" id="2.60.40.10">
    <property type="entry name" value="Immunoglobulins"/>
    <property type="match status" value="5"/>
</dbReference>
<dbReference type="InterPro" id="IPR002126">
    <property type="entry name" value="Cadherin-like_dom"/>
</dbReference>
<gene>
    <name evidence="3" type="ORF">Metlim_1138</name>
</gene>
<dbReference type="InterPro" id="IPR000601">
    <property type="entry name" value="PKD_dom"/>
</dbReference>
<feature type="domain" description="PKD" evidence="1">
    <location>
        <begin position="60"/>
        <end position="115"/>
    </location>
</feature>
<evidence type="ECO:0000313" key="4">
    <source>
        <dbReference type="Proteomes" id="UP000005741"/>
    </source>
</evidence>
<dbReference type="CDD" id="cd00146">
    <property type="entry name" value="PKD"/>
    <property type="match status" value="5"/>
</dbReference>
<dbReference type="SUPFAM" id="SSF49299">
    <property type="entry name" value="PKD domain"/>
    <property type="match status" value="5"/>
</dbReference>
<dbReference type="Pfam" id="PF00801">
    <property type="entry name" value="PKD"/>
    <property type="match status" value="1"/>
</dbReference>
<dbReference type="STRING" id="937775.Metlim_1138"/>
<dbReference type="InterPro" id="IPR022409">
    <property type="entry name" value="PKD/Chitinase_dom"/>
</dbReference>
<dbReference type="PANTHER" id="PTHR36842:SF1">
    <property type="entry name" value="PROTEIN TOLB"/>
    <property type="match status" value="1"/>
</dbReference>
<dbReference type="Pfam" id="PF18911">
    <property type="entry name" value="PKD_4"/>
    <property type="match status" value="4"/>
</dbReference>
<name>H1Z0J2_9EURY</name>
<feature type="domain" description="PKD" evidence="1">
    <location>
        <begin position="319"/>
        <end position="405"/>
    </location>
</feature>
<evidence type="ECO:0000313" key="3">
    <source>
        <dbReference type="EMBL" id="EHQ35249.1"/>
    </source>
</evidence>
<dbReference type="PROSITE" id="PS50093">
    <property type="entry name" value="PKD"/>
    <property type="match status" value="5"/>
</dbReference>
<proteinExistence type="predicted"/>
<organism evidence="3 4">
    <name type="scientific">Methanoplanus limicola DSM 2279</name>
    <dbReference type="NCBI Taxonomy" id="937775"/>
    <lineage>
        <taxon>Archaea</taxon>
        <taxon>Methanobacteriati</taxon>
        <taxon>Methanobacteriota</taxon>
        <taxon>Stenosarchaea group</taxon>
        <taxon>Methanomicrobia</taxon>
        <taxon>Methanomicrobiales</taxon>
        <taxon>Methanomicrobiaceae</taxon>
        <taxon>Methanoplanus</taxon>
    </lineage>
</organism>
<reference evidence="3 4" key="1">
    <citation type="submission" date="2011-10" db="EMBL/GenBank/DDBJ databases">
        <title>The Improved High-Quality Draft genome of Methanoplanus limicola DSM 2279.</title>
        <authorList>
            <consortium name="US DOE Joint Genome Institute (JGI-PGF)"/>
            <person name="Lucas S."/>
            <person name="Copeland A."/>
            <person name="Lapidus A."/>
            <person name="Glavina del Rio T."/>
            <person name="Dalin E."/>
            <person name="Tice H."/>
            <person name="Bruce D."/>
            <person name="Goodwin L."/>
            <person name="Pitluck S."/>
            <person name="Peters L."/>
            <person name="Mikhailova N."/>
            <person name="Lu M."/>
            <person name="Kyrpides N."/>
            <person name="Mavromatis K."/>
            <person name="Ivanova N."/>
            <person name="Markowitz V."/>
            <person name="Cheng J.-F."/>
            <person name="Hugenholtz P."/>
            <person name="Woyke T."/>
            <person name="Wu D."/>
            <person name="Wirth R."/>
            <person name="Brambilla E.-M."/>
            <person name="Klenk H.-P."/>
            <person name="Eisen J.A."/>
        </authorList>
    </citation>
    <scope>NUCLEOTIDE SEQUENCE [LARGE SCALE GENOMIC DNA]</scope>
    <source>
        <strain evidence="3 4">DSM 2279</strain>
    </source>
</reference>
<keyword evidence="4" id="KW-1185">Reference proteome</keyword>
<dbReference type="OrthoDB" id="136775at2157"/>
<dbReference type="PANTHER" id="PTHR36842">
    <property type="entry name" value="PROTEIN TOLB HOMOLOG"/>
    <property type="match status" value="1"/>
</dbReference>
<dbReference type="PROSITE" id="PS50268">
    <property type="entry name" value="CADHERIN_2"/>
    <property type="match status" value="1"/>
</dbReference>
<dbReference type="SMART" id="SM00089">
    <property type="entry name" value="PKD"/>
    <property type="match status" value="5"/>
</dbReference>
<evidence type="ECO:0000259" key="1">
    <source>
        <dbReference type="PROSITE" id="PS50093"/>
    </source>
</evidence>
<dbReference type="HOGENOM" id="CLU_481142_0_0_2"/>
<dbReference type="GO" id="GO:0016020">
    <property type="term" value="C:membrane"/>
    <property type="evidence" value="ECO:0007669"/>
    <property type="project" value="InterPro"/>
</dbReference>
<dbReference type="GO" id="GO:0005509">
    <property type="term" value="F:calcium ion binding"/>
    <property type="evidence" value="ECO:0007669"/>
    <property type="project" value="InterPro"/>
</dbReference>
<protein>
    <submittedName>
        <fullName evidence="3">PKD domain containing protein</fullName>
    </submittedName>
</protein>
<dbReference type="InParanoid" id="H1Z0J2"/>
<dbReference type="AlphaFoldDB" id="H1Z0J2"/>
<dbReference type="InterPro" id="IPR013783">
    <property type="entry name" value="Ig-like_fold"/>
</dbReference>
<dbReference type="InterPro" id="IPR035986">
    <property type="entry name" value="PKD_dom_sf"/>
</dbReference>
<sequence length="561" mass="62003">MKINRTCVLFIFIALSVALLISPAAADGNETETNTTVTNTTVTSTISIDISAGATWDNYLRLTYSGSIDGGTADSWEWNFGDGNSSSTQSGTYTYSETGTYTVSLRVTSSDSELTDDTLSQVIVISEPDFDASADIEMSETSLLIDYESTTEGAISWTWDFGDDEGTSAYKSGSYTYDDTGTYQVTLTATSPAGDTDTYTESITFSAAPEAYFTVDNTTGSAPLYVEFTDDSDENPYTDADIVEWYWEFDDDDNSYYRAEEEDDDDPDTSFTFDEEGTYTVTLTVTDENGEEDTYEMDIVVDDDAAPEADFSVDDDYDTKGSAPLTVAFIDESDESDDTDADIIAWYWAIYDEDGDKYDYSTAQNPEFTFEDEGTYTVTLRVTDENGISDTETKKNYIEVTLELSATFTASPTAGYKPLTVNFYATDGSDNEYDIEYYYWYFGDGLTNLGSDDSPSHTYTSAGTYDVKLIVIDEEDNRYTCERDGYIVVSAANTATTVTATPTATATRTKEDTDETVMAAPSAGTKIFGLPGTEYFRTEITRYHGFYREYIRLITGVFGIK</sequence>
<feature type="domain" description="PKD" evidence="1">
    <location>
        <begin position="209"/>
        <end position="301"/>
    </location>
</feature>
<feature type="domain" description="PKD" evidence="1">
    <location>
        <begin position="149"/>
        <end position="210"/>
    </location>
</feature>
<dbReference type="RefSeq" id="WP_004076992.1">
    <property type="nucleotide sequence ID" value="NZ_CM001436.1"/>
</dbReference>
<feature type="domain" description="Cadherin" evidence="2">
    <location>
        <begin position="238"/>
        <end position="368"/>
    </location>
</feature>
<accession>H1Z0J2</accession>
<feature type="domain" description="PKD" evidence="1">
    <location>
        <begin position="404"/>
        <end position="494"/>
    </location>
</feature>
<dbReference type="Proteomes" id="UP000005741">
    <property type="component" value="Chromosome"/>
</dbReference>
<dbReference type="EMBL" id="CM001436">
    <property type="protein sequence ID" value="EHQ35249.1"/>
    <property type="molecule type" value="Genomic_DNA"/>
</dbReference>